<keyword evidence="14" id="KW-1185">Reference proteome</keyword>
<evidence type="ECO:0000256" key="5">
    <source>
        <dbReference type="ARBA" id="ARBA00023040"/>
    </source>
</evidence>
<dbReference type="PRINTS" id="PR00245">
    <property type="entry name" value="OLFACTORYR"/>
</dbReference>
<keyword evidence="4 11" id="KW-1133">Transmembrane helix</keyword>
<dbReference type="GO" id="GO:0005886">
    <property type="term" value="C:plasma membrane"/>
    <property type="evidence" value="ECO:0007669"/>
    <property type="project" value="UniProtKB-SubCell"/>
</dbReference>
<dbReference type="PROSITE" id="PS50262">
    <property type="entry name" value="G_PROTEIN_RECEP_F1_2"/>
    <property type="match status" value="1"/>
</dbReference>
<dbReference type="AlphaFoldDB" id="A0AA41MIT8"/>
<evidence type="ECO:0000259" key="12">
    <source>
        <dbReference type="PROSITE" id="PS50262"/>
    </source>
</evidence>
<dbReference type="GO" id="GO:0004930">
    <property type="term" value="F:G protein-coupled receptor activity"/>
    <property type="evidence" value="ECO:0007669"/>
    <property type="project" value="UniProtKB-KW"/>
</dbReference>
<dbReference type="Proteomes" id="UP001166674">
    <property type="component" value="Unassembled WGS sequence"/>
</dbReference>
<feature type="compositionally biased region" description="Polar residues" evidence="10">
    <location>
        <begin position="37"/>
        <end position="49"/>
    </location>
</feature>
<feature type="transmembrane region" description="Helical" evidence="11">
    <location>
        <begin position="254"/>
        <end position="277"/>
    </location>
</feature>
<comment type="caution">
    <text evidence="13">The sequence shown here is derived from an EMBL/GenBank/DDBJ whole genome shotgun (WGS) entry which is preliminary data.</text>
</comment>
<dbReference type="InterPro" id="IPR017452">
    <property type="entry name" value="GPCR_Rhodpsn_7TM"/>
</dbReference>
<dbReference type="InterPro" id="IPR000276">
    <property type="entry name" value="GPCR_Rhodpsn"/>
</dbReference>
<evidence type="ECO:0000313" key="13">
    <source>
        <dbReference type="EMBL" id="MBZ3872782.1"/>
    </source>
</evidence>
<evidence type="ECO:0000256" key="10">
    <source>
        <dbReference type="SAM" id="MobiDB-lite"/>
    </source>
</evidence>
<dbReference type="EMBL" id="JAATJV010192871">
    <property type="protein sequence ID" value="MBZ3872782.1"/>
    <property type="molecule type" value="Genomic_DNA"/>
</dbReference>
<dbReference type="FunFam" id="1.20.1070.10:FF:000015">
    <property type="entry name" value="Olfactory receptor"/>
    <property type="match status" value="1"/>
</dbReference>
<sequence>MVASPLSASGSSCTTLYSYDSQEQSPGCQWAAGTGGSSNQHSEVTTQQRSSMTHCPGNIKLQNLTRVSAFHLMGLSEDPDLQHILFGHFLSMYLVTLLGNLLIILAVNSDSHLHTPMYFFLSNLSLADIGFISTMVPKMIVTLLNHSRVISYGGCLTQMSVFIIFGCMDDLLLTMMAYDHFVAICHPLHYSVIINPRLCGFILLLSLLISLLDSQLQNLSVLNFTNFKDIEISNFFSDPSQLRNLTCPETFSSTIVKCFVFAIFGFIPISGIFFSYYKIISSILRIPSSSGNCKAFSTCESHLAVVCVFYGTGLEMYLGSAVSHSPRTGAVVSVMYTPMLKPFIYSLWNKDLKNSLRKLCSRLC</sequence>
<dbReference type="CDD" id="cd15234">
    <property type="entry name" value="7tmA_OR7-like"/>
    <property type="match status" value="1"/>
</dbReference>
<keyword evidence="7 13" id="KW-0675">Receptor</keyword>
<name>A0AA41MIT8_SCICA</name>
<dbReference type="InterPro" id="IPR000725">
    <property type="entry name" value="Olfact_rcpt"/>
</dbReference>
<keyword evidence="2" id="KW-1003">Cell membrane</keyword>
<feature type="transmembrane region" description="Helical" evidence="11">
    <location>
        <begin position="156"/>
        <end position="178"/>
    </location>
</feature>
<reference evidence="13" key="1">
    <citation type="submission" date="2020-03" db="EMBL/GenBank/DDBJ databases">
        <title>Studies in the Genomics of Life Span.</title>
        <authorList>
            <person name="Glass D."/>
        </authorList>
    </citation>
    <scope>NUCLEOTIDE SEQUENCE</scope>
    <source>
        <strain evidence="13">SUZIE</strain>
        <tissue evidence="13">Muscle</tissue>
    </source>
</reference>
<dbReference type="GO" id="GO:0004984">
    <property type="term" value="F:olfactory receptor activity"/>
    <property type="evidence" value="ECO:0007669"/>
    <property type="project" value="InterPro"/>
</dbReference>
<evidence type="ECO:0000313" key="14">
    <source>
        <dbReference type="Proteomes" id="UP001166674"/>
    </source>
</evidence>
<dbReference type="PRINTS" id="PR00237">
    <property type="entry name" value="GPCRRHODOPSN"/>
</dbReference>
<evidence type="ECO:0000256" key="4">
    <source>
        <dbReference type="ARBA" id="ARBA00022989"/>
    </source>
</evidence>
<evidence type="ECO:0000256" key="1">
    <source>
        <dbReference type="ARBA" id="ARBA00004651"/>
    </source>
</evidence>
<feature type="region of interest" description="Disordered" evidence="10">
    <location>
        <begin position="28"/>
        <end position="49"/>
    </location>
</feature>
<feature type="transmembrane region" description="Helical" evidence="11">
    <location>
        <begin position="84"/>
        <end position="105"/>
    </location>
</feature>
<comment type="function">
    <text evidence="9">Possible taste receptor.</text>
</comment>
<keyword evidence="5" id="KW-0297">G-protein coupled receptor</keyword>
<keyword evidence="3 11" id="KW-0812">Transmembrane</keyword>
<gene>
    <name evidence="13" type="ORF">SUZIE_119660</name>
</gene>
<dbReference type="SUPFAM" id="SSF81321">
    <property type="entry name" value="Family A G protein-coupled receptor-like"/>
    <property type="match status" value="1"/>
</dbReference>
<proteinExistence type="predicted"/>
<dbReference type="Gene3D" id="1.20.1070.10">
    <property type="entry name" value="Rhodopsin 7-helix transmembrane proteins"/>
    <property type="match status" value="1"/>
</dbReference>
<feature type="transmembrane region" description="Helical" evidence="11">
    <location>
        <begin position="117"/>
        <end position="136"/>
    </location>
</feature>
<evidence type="ECO:0000256" key="3">
    <source>
        <dbReference type="ARBA" id="ARBA00022692"/>
    </source>
</evidence>
<evidence type="ECO:0000256" key="6">
    <source>
        <dbReference type="ARBA" id="ARBA00023136"/>
    </source>
</evidence>
<feature type="transmembrane region" description="Helical" evidence="11">
    <location>
        <begin position="190"/>
        <end position="212"/>
    </location>
</feature>
<evidence type="ECO:0000256" key="2">
    <source>
        <dbReference type="ARBA" id="ARBA00022475"/>
    </source>
</evidence>
<keyword evidence="8" id="KW-0807">Transducer</keyword>
<organism evidence="13 14">
    <name type="scientific">Sciurus carolinensis</name>
    <name type="common">Eastern gray squirrel</name>
    <dbReference type="NCBI Taxonomy" id="30640"/>
    <lineage>
        <taxon>Eukaryota</taxon>
        <taxon>Metazoa</taxon>
        <taxon>Chordata</taxon>
        <taxon>Craniata</taxon>
        <taxon>Vertebrata</taxon>
        <taxon>Euteleostomi</taxon>
        <taxon>Mammalia</taxon>
        <taxon>Eutheria</taxon>
        <taxon>Euarchontoglires</taxon>
        <taxon>Glires</taxon>
        <taxon>Rodentia</taxon>
        <taxon>Sciuromorpha</taxon>
        <taxon>Sciuridae</taxon>
        <taxon>Sciurinae</taxon>
        <taxon>Sciurini</taxon>
        <taxon>Sciurus</taxon>
    </lineage>
</organism>
<comment type="subcellular location">
    <subcellularLocation>
        <location evidence="1">Cell membrane</location>
        <topology evidence="1">Multi-pass membrane protein</topology>
    </subcellularLocation>
</comment>
<feature type="domain" description="G-protein coupled receptors family 1 profile" evidence="12">
    <location>
        <begin position="99"/>
        <end position="310"/>
    </location>
</feature>
<evidence type="ECO:0000256" key="11">
    <source>
        <dbReference type="SAM" id="Phobius"/>
    </source>
</evidence>
<evidence type="ECO:0000256" key="8">
    <source>
        <dbReference type="ARBA" id="ARBA00023224"/>
    </source>
</evidence>
<protein>
    <submittedName>
        <fullName evidence="13">Olfactory receptor 18</fullName>
    </submittedName>
</protein>
<dbReference type="Pfam" id="PF13853">
    <property type="entry name" value="7tm_4"/>
    <property type="match status" value="1"/>
</dbReference>
<keyword evidence="6 11" id="KW-0472">Membrane</keyword>
<evidence type="ECO:0000256" key="9">
    <source>
        <dbReference type="ARBA" id="ARBA00053672"/>
    </source>
</evidence>
<accession>A0AA41MIT8</accession>
<evidence type="ECO:0000256" key="7">
    <source>
        <dbReference type="ARBA" id="ARBA00023170"/>
    </source>
</evidence>
<dbReference type="PANTHER" id="PTHR48001">
    <property type="entry name" value="OLFACTORY RECEPTOR"/>
    <property type="match status" value="1"/>
</dbReference>